<comment type="caution">
    <text evidence="3">The sequence shown here is derived from an EMBL/GenBank/DDBJ whole genome shotgun (WGS) entry which is preliminary data.</text>
</comment>
<keyword evidence="3" id="KW-0540">Nuclease</keyword>
<evidence type="ECO:0000313" key="3">
    <source>
        <dbReference type="EMBL" id="MEC4720967.1"/>
    </source>
</evidence>
<evidence type="ECO:0000256" key="1">
    <source>
        <dbReference type="SAM" id="MobiDB-lite"/>
    </source>
</evidence>
<dbReference type="GO" id="GO:0016787">
    <property type="term" value="F:hydrolase activity"/>
    <property type="evidence" value="ECO:0007669"/>
    <property type="project" value="UniProtKB-KW"/>
</dbReference>
<proteinExistence type="predicted"/>
<keyword evidence="4" id="KW-1185">Reference proteome</keyword>
<dbReference type="RefSeq" id="WP_326507681.1">
    <property type="nucleotide sequence ID" value="NZ_JAWIIV010000015.1"/>
</dbReference>
<dbReference type="InterPro" id="IPR052906">
    <property type="entry name" value="Type_IV_Methyl-Rstrct_Enzyme"/>
</dbReference>
<keyword evidence="3" id="KW-0255">Endonuclease</keyword>
<dbReference type="SUPFAM" id="SSF52980">
    <property type="entry name" value="Restriction endonuclease-like"/>
    <property type="match status" value="1"/>
</dbReference>
<name>A0ABU6JBE5_9BURK</name>
<dbReference type="InterPro" id="IPR011856">
    <property type="entry name" value="tRNA_endonuc-like_dom_sf"/>
</dbReference>
<evidence type="ECO:0000313" key="4">
    <source>
        <dbReference type="Proteomes" id="UP001352263"/>
    </source>
</evidence>
<dbReference type="Proteomes" id="UP001352263">
    <property type="component" value="Unassembled WGS sequence"/>
</dbReference>
<dbReference type="EC" id="3.1.21.-" evidence="3"/>
<protein>
    <submittedName>
        <fullName evidence="3">Restriction endonuclease</fullName>
        <ecNumber evidence="3">3.1.21.-</ecNumber>
    </submittedName>
</protein>
<feature type="region of interest" description="Disordered" evidence="1">
    <location>
        <begin position="138"/>
        <end position="161"/>
    </location>
</feature>
<gene>
    <name evidence="3" type="ORF">RY831_17510</name>
</gene>
<reference evidence="3 4" key="1">
    <citation type="submission" date="2023-10" db="EMBL/GenBank/DDBJ databases">
        <title>Noviherbaspirillum sp. CPCC 100848 genome assembly.</title>
        <authorList>
            <person name="Li X.Y."/>
            <person name="Fang X.M."/>
        </authorList>
    </citation>
    <scope>NUCLEOTIDE SEQUENCE [LARGE SCALE GENOMIC DNA]</scope>
    <source>
        <strain evidence="3 4">CPCC 100848</strain>
    </source>
</reference>
<feature type="domain" description="Restriction endonuclease type IV Mrr" evidence="2">
    <location>
        <begin position="180"/>
        <end position="295"/>
    </location>
</feature>
<dbReference type="PANTHER" id="PTHR30015:SF7">
    <property type="entry name" value="TYPE IV METHYL-DIRECTED RESTRICTION ENZYME ECOKMRR"/>
    <property type="match status" value="1"/>
</dbReference>
<dbReference type="EMBL" id="JAWIIV010000015">
    <property type="protein sequence ID" value="MEC4720967.1"/>
    <property type="molecule type" value="Genomic_DNA"/>
</dbReference>
<evidence type="ECO:0000259" key="2">
    <source>
        <dbReference type="Pfam" id="PF04471"/>
    </source>
</evidence>
<dbReference type="InterPro" id="IPR007560">
    <property type="entry name" value="Restrct_endonuc_IV_Mrr"/>
</dbReference>
<dbReference type="InterPro" id="IPR011335">
    <property type="entry name" value="Restrct_endonuc-II-like"/>
</dbReference>
<accession>A0ABU6JBE5</accession>
<dbReference type="Pfam" id="PF04471">
    <property type="entry name" value="Mrr_cat"/>
    <property type="match status" value="1"/>
</dbReference>
<keyword evidence="3" id="KW-0378">Hydrolase</keyword>
<sequence length="323" mass="36246">MSQFISGYLLIHSNHDYNCNLLLKSITRKRTGELLRKLFEILKGAPEGLQAREALNALESQVTLSAYESGNYESPGERRFEKIVRFATVDCVKAGWLLKHKGTWTLTPTGLAAYDLYADPESFYKEAVKLYNAWKASQPGPNAAPSSDTPSLEQEESEKESSIIFEQAEEQAWTKIEQYLQAMNPYEFQDLVAYLLKAMGYHVAWISPPGKDGGVDILAYNDPLGTRPPRIKVQVKRVSQKVTVEGLRSFVSLIGNGDVGLFVSTGGFTKDAEEFVRAQESRKVTLISADKLVDLRIAHYGKLDDMARRRLPLTPIYFLTPQT</sequence>
<dbReference type="Gene3D" id="3.40.1350.10">
    <property type="match status" value="1"/>
</dbReference>
<dbReference type="PANTHER" id="PTHR30015">
    <property type="entry name" value="MRR RESTRICTION SYSTEM PROTEIN"/>
    <property type="match status" value="1"/>
</dbReference>
<organism evidence="3 4">
    <name type="scientific">Noviherbaspirillum album</name>
    <dbReference type="NCBI Taxonomy" id="3080276"/>
    <lineage>
        <taxon>Bacteria</taxon>
        <taxon>Pseudomonadati</taxon>
        <taxon>Pseudomonadota</taxon>
        <taxon>Betaproteobacteria</taxon>
        <taxon>Burkholderiales</taxon>
        <taxon>Oxalobacteraceae</taxon>
        <taxon>Noviherbaspirillum</taxon>
    </lineage>
</organism>
<dbReference type="GO" id="GO:0004519">
    <property type="term" value="F:endonuclease activity"/>
    <property type="evidence" value="ECO:0007669"/>
    <property type="project" value="UniProtKB-KW"/>
</dbReference>